<sequence length="526" mass="59096">MTQILSEEVSPLWFLTAIVVVAYTTVRYLRSPWRNLPPGPRGLPLIGNLLELRGKQWLTFTELGRKYGDIMYFNLAGQPLVVLNSLKVAADLLDRRAGKFSDRPRNIVASDILTGGNMFPFAHYGEVWRRMRKAAHEGLNKAVVYRYHSIQTAEAVLLTAGVLAEPEKWDSHLRRTAASATMSVVYDTPPTSEQDPSIKNINDFVSRITRAAKPGAHFVTCIDDFLIRYAKWKREAEESYAKDSAMFEGLFNVVKDRVAKGDERPSLASTLIQDAGRHNLTEKENSWLAATMYAGGSDTSSATMSWWTLAMVVYPETQKRAQAELDAVVGRDRLPSFADYEHLPYIRAMIKEILRWCAIADIPDSDSRSLGIPHRSTEDDVYNGYFIPAGTILIANAWHLNRDPEMYGLDAEHFNPARHLDKDGKLDPGSAATKEESHVTYGFGRRICVGRHIANNTLFIDIAMMLWAMNIERATDENGVPLPLDVGGCVEEGLVNRPVPFKAKITPRFREAQAIVEQEQELLGYH</sequence>
<dbReference type="GO" id="GO:0020037">
    <property type="term" value="F:heme binding"/>
    <property type="evidence" value="ECO:0007669"/>
    <property type="project" value="InterPro"/>
</dbReference>
<evidence type="ECO:0000256" key="6">
    <source>
        <dbReference type="ARBA" id="ARBA00022692"/>
    </source>
</evidence>
<feature type="binding site" description="axial binding residue" evidence="14">
    <location>
        <position position="448"/>
    </location>
    <ligand>
        <name>heme</name>
        <dbReference type="ChEBI" id="CHEBI:30413"/>
    </ligand>
    <ligandPart>
        <name>Fe</name>
        <dbReference type="ChEBI" id="CHEBI:18248"/>
    </ligandPart>
</feature>
<evidence type="ECO:0000256" key="13">
    <source>
        <dbReference type="ARBA" id="ARBA00023180"/>
    </source>
</evidence>
<evidence type="ECO:0000256" key="15">
    <source>
        <dbReference type="SAM" id="Phobius"/>
    </source>
</evidence>
<gene>
    <name evidence="16" type="ORF">ARMGADRAFT_1011934</name>
</gene>
<keyword evidence="7 14" id="KW-0479">Metal-binding</keyword>
<reference evidence="17" key="1">
    <citation type="journal article" date="2017" name="Nat. Ecol. Evol.">
        <title>Genome expansion and lineage-specific genetic innovations in the forest pathogenic fungi Armillaria.</title>
        <authorList>
            <person name="Sipos G."/>
            <person name="Prasanna A.N."/>
            <person name="Walter M.C."/>
            <person name="O'Connor E."/>
            <person name="Balint B."/>
            <person name="Krizsan K."/>
            <person name="Kiss B."/>
            <person name="Hess J."/>
            <person name="Varga T."/>
            <person name="Slot J."/>
            <person name="Riley R."/>
            <person name="Boka B."/>
            <person name="Rigling D."/>
            <person name="Barry K."/>
            <person name="Lee J."/>
            <person name="Mihaltcheva S."/>
            <person name="LaButti K."/>
            <person name="Lipzen A."/>
            <person name="Waldron R."/>
            <person name="Moloney N.M."/>
            <person name="Sperisen C."/>
            <person name="Kredics L."/>
            <person name="Vagvoelgyi C."/>
            <person name="Patrignani A."/>
            <person name="Fitzpatrick D."/>
            <person name="Nagy I."/>
            <person name="Doyle S."/>
            <person name="Anderson J.B."/>
            <person name="Grigoriev I.V."/>
            <person name="Gueldener U."/>
            <person name="Muensterkoetter M."/>
            <person name="Nagy L.G."/>
        </authorList>
    </citation>
    <scope>NUCLEOTIDE SEQUENCE [LARGE SCALE GENOMIC DNA]</scope>
    <source>
        <strain evidence="17">Ar21-2</strain>
    </source>
</reference>
<comment type="subcellular location">
    <subcellularLocation>
        <location evidence="2">Membrane</location>
        <topology evidence="2">Single-pass membrane protein</topology>
    </subcellularLocation>
</comment>
<evidence type="ECO:0000256" key="3">
    <source>
        <dbReference type="ARBA" id="ARBA00005179"/>
    </source>
</evidence>
<dbReference type="AlphaFoldDB" id="A0A2H3DK70"/>
<accession>A0A2H3DK70</accession>
<dbReference type="EMBL" id="KZ293654">
    <property type="protein sequence ID" value="PBK94480.1"/>
    <property type="molecule type" value="Genomic_DNA"/>
</dbReference>
<dbReference type="PRINTS" id="PR00463">
    <property type="entry name" value="EP450I"/>
</dbReference>
<keyword evidence="11" id="KW-0503">Monooxygenase</keyword>
<dbReference type="OrthoDB" id="2789670at2759"/>
<dbReference type="PANTHER" id="PTHR46300:SF2">
    <property type="entry name" value="CYTOCHROME P450 MONOOXYGENASE ALNH-RELATED"/>
    <property type="match status" value="1"/>
</dbReference>
<evidence type="ECO:0000256" key="11">
    <source>
        <dbReference type="ARBA" id="ARBA00023033"/>
    </source>
</evidence>
<evidence type="ECO:0000313" key="16">
    <source>
        <dbReference type="EMBL" id="PBK94480.1"/>
    </source>
</evidence>
<dbReference type="GO" id="GO:0004497">
    <property type="term" value="F:monooxygenase activity"/>
    <property type="evidence" value="ECO:0007669"/>
    <property type="project" value="UniProtKB-KW"/>
</dbReference>
<dbReference type="PANTHER" id="PTHR46300">
    <property type="entry name" value="P450, PUTATIVE (EUROFUNG)-RELATED-RELATED"/>
    <property type="match status" value="1"/>
</dbReference>
<evidence type="ECO:0000256" key="4">
    <source>
        <dbReference type="ARBA" id="ARBA00010617"/>
    </source>
</evidence>
<dbReference type="GO" id="GO:0016020">
    <property type="term" value="C:membrane"/>
    <property type="evidence" value="ECO:0007669"/>
    <property type="project" value="UniProtKB-SubCell"/>
</dbReference>
<evidence type="ECO:0000256" key="14">
    <source>
        <dbReference type="PIRSR" id="PIRSR602401-1"/>
    </source>
</evidence>
<keyword evidence="12 15" id="KW-0472">Membrane</keyword>
<dbReference type="Proteomes" id="UP000217790">
    <property type="component" value="Unassembled WGS sequence"/>
</dbReference>
<dbReference type="CDD" id="cd11065">
    <property type="entry name" value="CYP64-like"/>
    <property type="match status" value="1"/>
</dbReference>
<comment type="cofactor">
    <cofactor evidence="1 14">
        <name>heme</name>
        <dbReference type="ChEBI" id="CHEBI:30413"/>
    </cofactor>
</comment>
<evidence type="ECO:0000256" key="10">
    <source>
        <dbReference type="ARBA" id="ARBA00023004"/>
    </source>
</evidence>
<dbReference type="Pfam" id="PF00067">
    <property type="entry name" value="p450"/>
    <property type="match status" value="1"/>
</dbReference>
<dbReference type="InterPro" id="IPR001128">
    <property type="entry name" value="Cyt_P450"/>
</dbReference>
<keyword evidence="10 14" id="KW-0408">Iron</keyword>
<dbReference type="GO" id="GO:0005506">
    <property type="term" value="F:iron ion binding"/>
    <property type="evidence" value="ECO:0007669"/>
    <property type="project" value="InterPro"/>
</dbReference>
<dbReference type="InterPro" id="IPR002401">
    <property type="entry name" value="Cyt_P450_E_grp-I"/>
</dbReference>
<dbReference type="InParanoid" id="A0A2H3DK70"/>
<name>A0A2H3DK70_ARMGA</name>
<evidence type="ECO:0000256" key="12">
    <source>
        <dbReference type="ARBA" id="ARBA00023136"/>
    </source>
</evidence>
<dbReference type="GO" id="GO:0016705">
    <property type="term" value="F:oxidoreductase activity, acting on paired donors, with incorporation or reduction of molecular oxygen"/>
    <property type="evidence" value="ECO:0007669"/>
    <property type="project" value="InterPro"/>
</dbReference>
<organism evidence="16 17">
    <name type="scientific">Armillaria gallica</name>
    <name type="common">Bulbous honey fungus</name>
    <name type="synonym">Armillaria bulbosa</name>
    <dbReference type="NCBI Taxonomy" id="47427"/>
    <lineage>
        <taxon>Eukaryota</taxon>
        <taxon>Fungi</taxon>
        <taxon>Dikarya</taxon>
        <taxon>Basidiomycota</taxon>
        <taxon>Agaricomycotina</taxon>
        <taxon>Agaricomycetes</taxon>
        <taxon>Agaricomycetidae</taxon>
        <taxon>Agaricales</taxon>
        <taxon>Marasmiineae</taxon>
        <taxon>Physalacriaceae</taxon>
        <taxon>Armillaria</taxon>
    </lineage>
</organism>
<dbReference type="OMA" id="YGMASME"/>
<keyword evidence="17" id="KW-1185">Reference proteome</keyword>
<evidence type="ECO:0000313" key="17">
    <source>
        <dbReference type="Proteomes" id="UP000217790"/>
    </source>
</evidence>
<keyword evidence="5 14" id="KW-0349">Heme</keyword>
<keyword evidence="9" id="KW-0560">Oxidoreductase</keyword>
<evidence type="ECO:0000256" key="8">
    <source>
        <dbReference type="ARBA" id="ARBA00022989"/>
    </source>
</evidence>
<evidence type="ECO:0000256" key="1">
    <source>
        <dbReference type="ARBA" id="ARBA00001971"/>
    </source>
</evidence>
<dbReference type="InterPro" id="IPR050364">
    <property type="entry name" value="Cytochrome_P450_fung"/>
</dbReference>
<dbReference type="InterPro" id="IPR036396">
    <property type="entry name" value="Cyt_P450_sf"/>
</dbReference>
<comment type="similarity">
    <text evidence="4">Belongs to the cytochrome P450 family.</text>
</comment>
<evidence type="ECO:0000256" key="5">
    <source>
        <dbReference type="ARBA" id="ARBA00022617"/>
    </source>
</evidence>
<feature type="transmembrane region" description="Helical" evidence="15">
    <location>
        <begin position="12"/>
        <end position="29"/>
    </location>
</feature>
<dbReference type="SUPFAM" id="SSF48264">
    <property type="entry name" value="Cytochrome P450"/>
    <property type="match status" value="1"/>
</dbReference>
<evidence type="ECO:0000256" key="9">
    <source>
        <dbReference type="ARBA" id="ARBA00023002"/>
    </source>
</evidence>
<keyword evidence="13" id="KW-0325">Glycoprotein</keyword>
<keyword evidence="8 15" id="KW-1133">Transmembrane helix</keyword>
<dbReference type="Gene3D" id="1.10.630.10">
    <property type="entry name" value="Cytochrome P450"/>
    <property type="match status" value="1"/>
</dbReference>
<comment type="pathway">
    <text evidence="3">Secondary metabolite biosynthesis.</text>
</comment>
<keyword evidence="6 15" id="KW-0812">Transmembrane</keyword>
<dbReference type="STRING" id="47427.A0A2H3DK70"/>
<proteinExistence type="inferred from homology"/>
<dbReference type="PRINTS" id="PR00385">
    <property type="entry name" value="P450"/>
</dbReference>
<evidence type="ECO:0000256" key="7">
    <source>
        <dbReference type="ARBA" id="ARBA00022723"/>
    </source>
</evidence>
<evidence type="ECO:0000256" key="2">
    <source>
        <dbReference type="ARBA" id="ARBA00004167"/>
    </source>
</evidence>
<protein>
    <submittedName>
        <fullName evidence="16">Cytochrome P450</fullName>
    </submittedName>
</protein>